<dbReference type="InterPro" id="IPR050210">
    <property type="entry name" value="tRNA_Adenine-N(6)_MTase"/>
</dbReference>
<dbReference type="PANTHER" id="PTHR47739">
    <property type="entry name" value="TRNA1(VAL) (ADENINE(37)-N6)-METHYLTRANSFERASE"/>
    <property type="match status" value="1"/>
</dbReference>
<dbReference type="Pfam" id="PF05175">
    <property type="entry name" value="MTS"/>
    <property type="match status" value="1"/>
</dbReference>
<dbReference type="PANTHER" id="PTHR47739:SF1">
    <property type="entry name" value="TRNA1(VAL) (ADENINE(37)-N6)-METHYLTRANSFERASE"/>
    <property type="match status" value="1"/>
</dbReference>
<dbReference type="SUPFAM" id="SSF53335">
    <property type="entry name" value="S-adenosyl-L-methionine-dependent methyltransferases"/>
    <property type="match status" value="1"/>
</dbReference>
<proteinExistence type="predicted"/>
<evidence type="ECO:0000256" key="1">
    <source>
        <dbReference type="ARBA" id="ARBA00022603"/>
    </source>
</evidence>
<organism evidence="5 7">
    <name type="scientific">Jannaschia seohaensis</name>
    <dbReference type="NCBI Taxonomy" id="475081"/>
    <lineage>
        <taxon>Bacteria</taxon>
        <taxon>Pseudomonadati</taxon>
        <taxon>Pseudomonadota</taxon>
        <taxon>Alphaproteobacteria</taxon>
        <taxon>Rhodobacterales</taxon>
        <taxon>Roseobacteraceae</taxon>
        <taxon>Jannaschia</taxon>
    </lineage>
</organism>
<keyword evidence="2" id="KW-0949">S-adenosyl-L-methionine</keyword>
<dbReference type="Gene3D" id="3.40.50.150">
    <property type="entry name" value="Vaccinia Virus protein VP39"/>
    <property type="match status" value="1"/>
</dbReference>
<dbReference type="InterPro" id="IPR007848">
    <property type="entry name" value="Small_mtfrase_dom"/>
</dbReference>
<dbReference type="CDD" id="cd02440">
    <property type="entry name" value="AdoMet_MTases"/>
    <property type="match status" value="1"/>
</dbReference>
<gene>
    <name evidence="4" type="ORF">BCF38_105144</name>
    <name evidence="5" type="ORF">SAMN05421539_105144</name>
</gene>
<dbReference type="InterPro" id="IPR029063">
    <property type="entry name" value="SAM-dependent_MTases_sf"/>
</dbReference>
<dbReference type="GO" id="GO:0032259">
    <property type="term" value="P:methylation"/>
    <property type="evidence" value="ECO:0007669"/>
    <property type="project" value="UniProtKB-KW"/>
</dbReference>
<dbReference type="EMBL" id="UETC01000005">
    <property type="protein sequence ID" value="SSA46681.1"/>
    <property type="molecule type" value="Genomic_DNA"/>
</dbReference>
<evidence type="ECO:0000259" key="3">
    <source>
        <dbReference type="Pfam" id="PF05175"/>
    </source>
</evidence>
<evidence type="ECO:0000256" key="2">
    <source>
        <dbReference type="ARBA" id="ARBA00022691"/>
    </source>
</evidence>
<dbReference type="RefSeq" id="WP_109564638.1">
    <property type="nucleotide sequence ID" value="NZ_QGDJ01000005.1"/>
</dbReference>
<keyword evidence="1 5" id="KW-0808">Transferase</keyword>
<dbReference type="OrthoDB" id="5489421at2"/>
<reference evidence="4 6" key="2">
    <citation type="submission" date="2018-03" db="EMBL/GenBank/DDBJ databases">
        <title>Genomic Encyclopedia of Archaeal and Bacterial Type Strains, Phase II (KMG-II): from individual species to whole genera.</title>
        <authorList>
            <person name="Goeker M."/>
        </authorList>
    </citation>
    <scope>NUCLEOTIDE SEQUENCE [LARGE SCALE GENOMIC DNA]</scope>
    <source>
        <strain evidence="4 6">DSM 25227</strain>
    </source>
</reference>
<evidence type="ECO:0000313" key="4">
    <source>
        <dbReference type="EMBL" id="PWJ18156.1"/>
    </source>
</evidence>
<evidence type="ECO:0000313" key="6">
    <source>
        <dbReference type="Proteomes" id="UP000245839"/>
    </source>
</evidence>
<sequence>MSRDAFLGGRLHLEQLDGGFRAGSDAVLLAAAVPAVPGDRVLDLGCGVGAAMYCLGARVPGLDLTGVEWDAAAAALARRNGGAEVAEADVTDLPPPLRRQWTHVIANPPYFAAGAGSPARDPAREAALREAGTGALADWVRVACRRVAPKGTVTIIARADRLGEILPAMTSLGDLAVRPIAPLADAPAGRVVVQGRLGAKGPLELLPPLVLHRQRGDGAYAAEAEKILRGMEMLTMRRKPCRGAASKMRDSGAGGVI</sequence>
<reference evidence="5 7" key="1">
    <citation type="submission" date="2016-10" db="EMBL/GenBank/DDBJ databases">
        <authorList>
            <person name="Cai Z."/>
        </authorList>
    </citation>
    <scope>NUCLEOTIDE SEQUENCE [LARGE SCALE GENOMIC DNA]</scope>
    <source>
        <strain evidence="5 7">DSM 25227</strain>
    </source>
</reference>
<feature type="domain" description="Methyltransferase small" evidence="3">
    <location>
        <begin position="28"/>
        <end position="114"/>
    </location>
</feature>
<name>A0A2Y9AQC3_9RHOB</name>
<evidence type="ECO:0000313" key="5">
    <source>
        <dbReference type="EMBL" id="SSA46681.1"/>
    </source>
</evidence>
<accession>A0A2Y9AQC3</accession>
<dbReference type="EMBL" id="QGDJ01000005">
    <property type="protein sequence ID" value="PWJ18156.1"/>
    <property type="molecule type" value="Genomic_DNA"/>
</dbReference>
<dbReference type="Proteomes" id="UP000245839">
    <property type="component" value="Unassembled WGS sequence"/>
</dbReference>
<keyword evidence="1 5" id="KW-0489">Methyltransferase</keyword>
<dbReference type="AlphaFoldDB" id="A0A2Y9AQC3"/>
<dbReference type="Proteomes" id="UP000251571">
    <property type="component" value="Unassembled WGS sequence"/>
</dbReference>
<keyword evidence="6" id="KW-1185">Reference proteome</keyword>
<dbReference type="GO" id="GO:0008168">
    <property type="term" value="F:methyltransferase activity"/>
    <property type="evidence" value="ECO:0007669"/>
    <property type="project" value="UniProtKB-KW"/>
</dbReference>
<protein>
    <submittedName>
        <fullName evidence="5">tRNA1(Val) A37 N6-methylase TrmN6</fullName>
    </submittedName>
</protein>
<evidence type="ECO:0000313" key="7">
    <source>
        <dbReference type="Proteomes" id="UP000251571"/>
    </source>
</evidence>